<dbReference type="RefSeq" id="XP_024672179.1">
    <property type="nucleotide sequence ID" value="XM_024812567.1"/>
</dbReference>
<dbReference type="GO" id="GO:0005576">
    <property type="term" value="C:extracellular region"/>
    <property type="evidence" value="ECO:0007669"/>
    <property type="project" value="InterPro"/>
</dbReference>
<organism evidence="3 4">
    <name type="scientific">Aspergillus candidus</name>
    <dbReference type="NCBI Taxonomy" id="41067"/>
    <lineage>
        <taxon>Eukaryota</taxon>
        <taxon>Fungi</taxon>
        <taxon>Dikarya</taxon>
        <taxon>Ascomycota</taxon>
        <taxon>Pezizomycotina</taxon>
        <taxon>Eurotiomycetes</taxon>
        <taxon>Eurotiomycetidae</taxon>
        <taxon>Eurotiales</taxon>
        <taxon>Aspergillaceae</taxon>
        <taxon>Aspergillus</taxon>
        <taxon>Aspergillus subgen. Circumdati</taxon>
    </lineage>
</organism>
<evidence type="ECO:0000313" key="3">
    <source>
        <dbReference type="EMBL" id="PLB38167.1"/>
    </source>
</evidence>
<protein>
    <recommendedName>
        <fullName evidence="5">Allergen Asp f 4</fullName>
    </recommendedName>
</protein>
<dbReference type="AlphaFoldDB" id="A0A2I2FC33"/>
<gene>
    <name evidence="3" type="ORF">BDW47DRAFT_105425</name>
</gene>
<evidence type="ECO:0000256" key="1">
    <source>
        <dbReference type="SAM" id="MobiDB-lite"/>
    </source>
</evidence>
<dbReference type="GeneID" id="36519727"/>
<dbReference type="EMBL" id="KZ559137">
    <property type="protein sequence ID" value="PLB38167.1"/>
    <property type="molecule type" value="Genomic_DNA"/>
</dbReference>
<evidence type="ECO:0000256" key="2">
    <source>
        <dbReference type="SAM" id="SignalP"/>
    </source>
</evidence>
<dbReference type="Proteomes" id="UP000234585">
    <property type="component" value="Unassembled WGS sequence"/>
</dbReference>
<keyword evidence="4" id="KW-1185">Reference proteome</keyword>
<reference evidence="3 4" key="1">
    <citation type="submission" date="2017-12" db="EMBL/GenBank/DDBJ databases">
        <authorList>
            <consortium name="DOE Joint Genome Institute"/>
            <person name="Haridas S."/>
            <person name="Kjaerbolling I."/>
            <person name="Vesth T.C."/>
            <person name="Frisvad J.C."/>
            <person name="Nybo J.L."/>
            <person name="Theobald S."/>
            <person name="Kuo A."/>
            <person name="Bowyer P."/>
            <person name="Matsuda Y."/>
            <person name="Mondo S."/>
            <person name="Lyhne E.K."/>
            <person name="Kogle M.E."/>
            <person name="Clum A."/>
            <person name="Lipzen A."/>
            <person name="Salamov A."/>
            <person name="Ngan C.Y."/>
            <person name="Daum C."/>
            <person name="Chiniquy J."/>
            <person name="Barry K."/>
            <person name="LaButti K."/>
            <person name="Simmons B.A."/>
            <person name="Magnuson J.K."/>
            <person name="Mortensen U.H."/>
            <person name="Larsen T.O."/>
            <person name="Grigoriev I.V."/>
            <person name="Baker S.E."/>
            <person name="Andersen M.R."/>
            <person name="Nordberg H.P."/>
            <person name="Cantor M.N."/>
            <person name="Hua S.X."/>
        </authorList>
    </citation>
    <scope>NUCLEOTIDE SEQUENCE [LARGE SCALE GENOMIC DNA]</scope>
    <source>
        <strain evidence="3 4">CBS 102.13</strain>
    </source>
</reference>
<dbReference type="GO" id="GO:0019863">
    <property type="term" value="F:IgE binding"/>
    <property type="evidence" value="ECO:0007669"/>
    <property type="project" value="InterPro"/>
</dbReference>
<accession>A0A2I2FC33</accession>
<feature type="compositionally biased region" description="Low complexity" evidence="1">
    <location>
        <begin position="63"/>
        <end position="78"/>
    </location>
</feature>
<sequence>MQIKNSVLLVTALTASSAAARLHGHERRHAHPERRGVGDMVYATMGGKVVSWINEWTGHATTSADDAQATASSGATDAIPNAPAQPTDAPAPKSSDDDEDKDEDKDEDEDKPSAKELTKGSCKDWLCSKNAGDYTRDGFGEATKNNDLSYIFYTGNVGKPWGSNIQEVDKSRACEYEHVVRFDGSEKDPWTITFWNKMGPDGKLTGWFGHSALTIRIQPGETKYVAFDSDSQGAWGAAKGNTLPVNHWGAYACTWGEFDFGNNGNEGWVGWDVSAIEVMKTTKEVQGMKICNHDGKGCSSISNLGKKVENAYTDKEEGVDGIGGRHPPGPARLLVNIDYE</sequence>
<feature type="signal peptide" evidence="2">
    <location>
        <begin position="1"/>
        <end position="20"/>
    </location>
</feature>
<dbReference type="Pfam" id="PF25312">
    <property type="entry name" value="Allergen_Asp_f_4"/>
    <property type="match status" value="1"/>
</dbReference>
<evidence type="ECO:0000313" key="4">
    <source>
        <dbReference type="Proteomes" id="UP000234585"/>
    </source>
</evidence>
<proteinExistence type="predicted"/>
<evidence type="ECO:0008006" key="5">
    <source>
        <dbReference type="Google" id="ProtNLM"/>
    </source>
</evidence>
<name>A0A2I2FC33_ASPCN</name>
<dbReference type="InterPro" id="IPR038903">
    <property type="entry name" value="Allergen_Asp_f_4"/>
</dbReference>
<feature type="region of interest" description="Disordered" evidence="1">
    <location>
        <begin position="63"/>
        <end position="117"/>
    </location>
</feature>
<feature type="compositionally biased region" description="Acidic residues" evidence="1">
    <location>
        <begin position="96"/>
        <end position="110"/>
    </location>
</feature>
<feature type="chain" id="PRO_5014151804" description="Allergen Asp f 4" evidence="2">
    <location>
        <begin position="21"/>
        <end position="340"/>
    </location>
</feature>
<dbReference type="OrthoDB" id="118256at2759"/>
<dbReference type="PANTHER" id="PTHR42039:SF2">
    <property type="entry name" value="ALLERGEN ASP F4 (AFU_ORTHOLOGUE AFUA_2G03830)-RELATED"/>
    <property type="match status" value="1"/>
</dbReference>
<dbReference type="PANTHER" id="PTHR42039">
    <property type="entry name" value="PUTATIVE (AFU_ORTHOLOGUE AFUA_3G02940)-RELATED"/>
    <property type="match status" value="1"/>
</dbReference>
<keyword evidence="2" id="KW-0732">Signal</keyword>